<protein>
    <submittedName>
        <fullName evidence="2">Uncharacterized protein</fullName>
    </submittedName>
</protein>
<evidence type="ECO:0000256" key="1">
    <source>
        <dbReference type="SAM" id="MobiDB-lite"/>
    </source>
</evidence>
<accession>A0A1V4I070</accession>
<name>A0A1V4I070_NITVU</name>
<dbReference type="STRING" id="29421.B2M20_05570"/>
<proteinExistence type="predicted"/>
<keyword evidence="3" id="KW-1185">Reference proteome</keyword>
<feature type="compositionally biased region" description="Polar residues" evidence="1">
    <location>
        <begin position="77"/>
        <end position="86"/>
    </location>
</feature>
<dbReference type="AlphaFoldDB" id="A0A1V4I070"/>
<feature type="compositionally biased region" description="Acidic residues" evidence="1">
    <location>
        <begin position="65"/>
        <end position="74"/>
    </location>
</feature>
<evidence type="ECO:0000313" key="3">
    <source>
        <dbReference type="Proteomes" id="UP000189940"/>
    </source>
</evidence>
<dbReference type="Proteomes" id="UP000189940">
    <property type="component" value="Unassembled WGS sequence"/>
</dbReference>
<organism evidence="2 3">
    <name type="scientific">Nitrobacter vulgaris</name>
    <dbReference type="NCBI Taxonomy" id="29421"/>
    <lineage>
        <taxon>Bacteria</taxon>
        <taxon>Pseudomonadati</taxon>
        <taxon>Pseudomonadota</taxon>
        <taxon>Alphaproteobacteria</taxon>
        <taxon>Hyphomicrobiales</taxon>
        <taxon>Nitrobacteraceae</taxon>
        <taxon>Nitrobacter</taxon>
    </lineage>
</organism>
<comment type="caution">
    <text evidence="2">The sequence shown here is derived from an EMBL/GenBank/DDBJ whole genome shotgun (WGS) entry which is preliminary data.</text>
</comment>
<gene>
    <name evidence="2" type="ORF">B2M20_05570</name>
</gene>
<dbReference type="EMBL" id="MWPQ01000025">
    <property type="protein sequence ID" value="OPH83626.1"/>
    <property type="molecule type" value="Genomic_DNA"/>
</dbReference>
<evidence type="ECO:0000313" key="2">
    <source>
        <dbReference type="EMBL" id="OPH83626.1"/>
    </source>
</evidence>
<sequence>MRRKDRVMKPRKKNKLFKSLFKSGDISVSFPDNDLPDCCVLTIAGGKMLLECTDDDIVKYAFAPEEADPDDDYGSPESLSVQRSEK</sequence>
<reference evidence="2 3" key="1">
    <citation type="submission" date="2017-02" db="EMBL/GenBank/DDBJ databases">
        <title>Genome sequence of the nitrite-oxidizing bacterium Nitrobacter vulgaris strain Ab1.</title>
        <authorList>
            <person name="Mellbye B.L."/>
            <person name="Davis E.W."/>
            <person name="Spieck E."/>
            <person name="Chang J.H."/>
            <person name="Bottomley P.J."/>
            <person name="Sayavedra-Soto L.A."/>
        </authorList>
    </citation>
    <scope>NUCLEOTIDE SEQUENCE [LARGE SCALE GENOMIC DNA]</scope>
    <source>
        <strain evidence="2 3">Ab1</strain>
    </source>
</reference>
<feature type="region of interest" description="Disordered" evidence="1">
    <location>
        <begin position="64"/>
        <end position="86"/>
    </location>
</feature>